<feature type="compositionally biased region" description="Basic and acidic residues" evidence="1">
    <location>
        <begin position="991"/>
        <end position="1000"/>
    </location>
</feature>
<evidence type="ECO:0000313" key="2">
    <source>
        <dbReference type="EMBL" id="STY31781.1"/>
    </source>
</evidence>
<organism evidence="2 3">
    <name type="scientific">Legionella wadsworthii</name>
    <dbReference type="NCBI Taxonomy" id="28088"/>
    <lineage>
        <taxon>Bacteria</taxon>
        <taxon>Pseudomonadati</taxon>
        <taxon>Pseudomonadota</taxon>
        <taxon>Gammaproteobacteria</taxon>
        <taxon>Legionellales</taxon>
        <taxon>Legionellaceae</taxon>
        <taxon>Legionella</taxon>
    </lineage>
</organism>
<protein>
    <submittedName>
        <fullName evidence="2">Uncharacterized protein</fullName>
    </submittedName>
</protein>
<dbReference type="Proteomes" id="UP000255297">
    <property type="component" value="Unassembled WGS sequence"/>
</dbReference>
<feature type="region of interest" description="Disordered" evidence="1">
    <location>
        <begin position="991"/>
        <end position="1022"/>
    </location>
</feature>
<feature type="compositionally biased region" description="Polar residues" evidence="1">
    <location>
        <begin position="1002"/>
        <end position="1022"/>
    </location>
</feature>
<proteinExistence type="predicted"/>
<sequence length="1022" mass="115593">MLTPQQIEARRKYMELLIRKAKEKALSAPDALLFDPQGRVLIDVELTQEDKELFRIGFPREKTFTASKFTTVSLDVTSVPVTEPQFIDYQKQSKLSDEDFKKLLGILTEPGFSDLSLEEQNVKLAGIKEIYMNLHPVSENKNKEQIEEEFDSLLYDLTEEEDFEEYPKIFDEYLFQKKQGILQQKYREQYQINGLSPDDQAQLSKFQSSIIPLQQELHFHLALASRTYAKVFESKFVDKQTEERLTKFAEIEKQYDTESQERQLRKDIKKQEKAKVVDFLKLKEIQKLTDEITEKKKTKDQLKGEYLIDAKSKLVQEQSKRQEQMALAHQNAMRRLQPLIQQQFIDAVAEAKKGGTLDTVILNEELDKARKRISIQAHNILMEEVVRATGERLTRKDLKKADVKHLAEATTATNNDLLHVDGALQQATWISGSDNTAHERGISTLADRQIATISLDSDYVPSRLQIRTPSLDVKEDISKKDAINDISVKLTALATKYDLKNVIRGKEGLAKAFTYNLHTAINDTLGDTNGNKQSEGARIILSGAHLYNKTQMLKIKHGAKRGEVIIPEAKYAPNPLCLVQNISVNGNGDELGYGGNSLRTEATLMTEMAMLYNLSGEPATGRAKEVFQLYRKFLMDPKTPSYPNDDLFFSNSEEGKQAIKIIGQIKEAWMNDAKYPKESPVEQAQTALKRMMANDLHHQHKYAKLIQSLSIFIEEASIAGCKSGNERAQAINGRVAIFDHEAAHPPSEIFDLVKQLASSPLDVSEHAEQLIEKLDSKYDQYLQSGASLVSDVDQGASAKVNVRKEVDPNMTWYKKPFAAIGNFFSNLNRNNAESPLPHLKQGKAGNMQAHKGLTKEMADSWEPKSFGKFLGKMDIFLSVVTLSGWLIKRHEDYKDYKAKATQEIQERYTNGKTGFDASAEKQEVVPPSVIADEVQEVVVEEQQKAIVDEHVVSGREKEEIPNWRTKRESGTFVIPPPVQGNTNELTLIAKKELQDGRPLDELSTTDALTETSSYSPKNTVNT</sequence>
<dbReference type="OrthoDB" id="5650266at2"/>
<dbReference type="EMBL" id="UGPB01000001">
    <property type="protein sequence ID" value="STY31781.1"/>
    <property type="molecule type" value="Genomic_DNA"/>
</dbReference>
<name>A0A378LWW1_9GAMM</name>
<dbReference type="AlphaFoldDB" id="A0A378LWW1"/>
<gene>
    <name evidence="2" type="ORF">NCTC11532_03065</name>
</gene>
<accession>A0A378LWW1</accession>
<keyword evidence="3" id="KW-1185">Reference proteome</keyword>
<dbReference type="RefSeq" id="WP_051635586.1">
    <property type="nucleotide sequence ID" value="NZ_CAAAIS010000014.1"/>
</dbReference>
<reference evidence="2 3" key="1">
    <citation type="submission" date="2018-06" db="EMBL/GenBank/DDBJ databases">
        <authorList>
            <consortium name="Pathogen Informatics"/>
            <person name="Doyle S."/>
        </authorList>
    </citation>
    <scope>NUCLEOTIDE SEQUENCE [LARGE SCALE GENOMIC DNA]</scope>
    <source>
        <strain evidence="2 3">NCTC11532</strain>
    </source>
</reference>
<evidence type="ECO:0000313" key="3">
    <source>
        <dbReference type="Proteomes" id="UP000255297"/>
    </source>
</evidence>
<evidence type="ECO:0000256" key="1">
    <source>
        <dbReference type="SAM" id="MobiDB-lite"/>
    </source>
</evidence>
<dbReference type="STRING" id="1122170.GCA_000701265_01528"/>